<evidence type="ECO:0000256" key="5">
    <source>
        <dbReference type="ARBA" id="ARBA00023136"/>
    </source>
</evidence>
<keyword evidence="9" id="KW-1185">Reference proteome</keyword>
<feature type="domain" description="DUF3817" evidence="7">
    <location>
        <begin position="5"/>
        <end position="91"/>
    </location>
</feature>
<evidence type="ECO:0000256" key="4">
    <source>
        <dbReference type="ARBA" id="ARBA00022989"/>
    </source>
</evidence>
<keyword evidence="3 6" id="KW-0812">Transmembrane</keyword>
<accession>A0A1D9DXW7</accession>
<keyword evidence="5 6" id="KW-0472">Membrane</keyword>
<organism evidence="8 9">
    <name type="scientific">Candidatus Rhodoluna planktonica</name>
    <dbReference type="NCBI Taxonomy" id="535712"/>
    <lineage>
        <taxon>Bacteria</taxon>
        <taxon>Bacillati</taxon>
        <taxon>Actinomycetota</taxon>
        <taxon>Actinomycetes</taxon>
        <taxon>Micrococcales</taxon>
        <taxon>Microbacteriaceae</taxon>
        <taxon>Luna cluster</taxon>
        <taxon>Luna-1 subcluster</taxon>
        <taxon>Rhodoluna</taxon>
    </lineage>
</organism>
<dbReference type="STRING" id="535712.A4Z71_01165"/>
<dbReference type="NCBIfam" id="TIGR03954">
    <property type="entry name" value="integ_memb_HG"/>
    <property type="match status" value="1"/>
</dbReference>
<dbReference type="RefSeq" id="WP_070954162.1">
    <property type="nucleotide sequence ID" value="NZ_CP015208.1"/>
</dbReference>
<feature type="transmembrane region" description="Helical" evidence="6">
    <location>
        <begin position="6"/>
        <end position="26"/>
    </location>
</feature>
<dbReference type="AlphaFoldDB" id="A0A1D9DXW7"/>
<evidence type="ECO:0000256" key="1">
    <source>
        <dbReference type="ARBA" id="ARBA00004651"/>
    </source>
</evidence>
<dbReference type="Proteomes" id="UP000243784">
    <property type="component" value="Chromosome"/>
</dbReference>
<dbReference type="GO" id="GO:0005886">
    <property type="term" value="C:plasma membrane"/>
    <property type="evidence" value="ECO:0007669"/>
    <property type="project" value="UniProtKB-SubCell"/>
</dbReference>
<dbReference type="InterPro" id="IPR023845">
    <property type="entry name" value="DUF3817_TM"/>
</dbReference>
<protein>
    <recommendedName>
        <fullName evidence="7">DUF3817 domain-containing protein</fullName>
    </recommendedName>
</protein>
<keyword evidence="2" id="KW-1003">Cell membrane</keyword>
<dbReference type="OrthoDB" id="3396203at2"/>
<evidence type="ECO:0000313" key="9">
    <source>
        <dbReference type="Proteomes" id="UP000243784"/>
    </source>
</evidence>
<reference evidence="8 9" key="1">
    <citation type="journal article" date="2016" name="Biochim. Biophys. Acta">
        <title>Photochemical characterization of actinorhodopsin and its functional existence in the natural host.</title>
        <authorList>
            <person name="Nakamura S."/>
            <person name="Kikukawa T."/>
            <person name="Tamogami J."/>
            <person name="Kamiya M."/>
            <person name="Aizawa T."/>
            <person name="Hahn M.W."/>
            <person name="Ihara K."/>
            <person name="Kamo N."/>
            <person name="Demura M."/>
        </authorList>
    </citation>
    <scope>NUCLEOTIDE SEQUENCE [LARGE SCALE GENOMIC DNA]</scope>
    <source>
        <strain evidence="8 9">MWH-Dar1</strain>
    </source>
</reference>
<keyword evidence="4 6" id="KW-1133">Transmembrane helix</keyword>
<feature type="transmembrane region" description="Helical" evidence="6">
    <location>
        <begin position="38"/>
        <end position="61"/>
    </location>
</feature>
<evidence type="ECO:0000256" key="2">
    <source>
        <dbReference type="ARBA" id="ARBA00022475"/>
    </source>
</evidence>
<feature type="transmembrane region" description="Helical" evidence="6">
    <location>
        <begin position="67"/>
        <end position="86"/>
    </location>
</feature>
<comment type="subcellular location">
    <subcellularLocation>
        <location evidence="1">Cell membrane</location>
        <topology evidence="1">Multi-pass membrane protein</topology>
    </subcellularLocation>
</comment>
<evidence type="ECO:0000259" key="7">
    <source>
        <dbReference type="Pfam" id="PF12823"/>
    </source>
</evidence>
<sequence>MTPAKLYKTFAVAEAFTWTFLIAGLITRAVVGIPSEIMFGVGALHGAVFLGYGVSAALVGVNQRWSFGRILLAIFLAIVPYATVPFERSVEKKNLLAGPWRKTETDDARDKNWFDRLFRWFINRPVLLVLVLILVVVIIFATLLFVGPPDTWGK</sequence>
<dbReference type="KEGG" id="rpla:A4Z71_01165"/>
<evidence type="ECO:0000256" key="3">
    <source>
        <dbReference type="ARBA" id="ARBA00022692"/>
    </source>
</evidence>
<gene>
    <name evidence="8" type="ORF">A4Z71_01165</name>
</gene>
<evidence type="ECO:0000313" key="8">
    <source>
        <dbReference type="EMBL" id="AOY55649.1"/>
    </source>
</evidence>
<evidence type="ECO:0000256" key="6">
    <source>
        <dbReference type="SAM" id="Phobius"/>
    </source>
</evidence>
<name>A0A1D9DXW7_9MICO</name>
<feature type="transmembrane region" description="Helical" evidence="6">
    <location>
        <begin position="126"/>
        <end position="146"/>
    </location>
</feature>
<proteinExistence type="predicted"/>
<dbReference type="Pfam" id="PF12823">
    <property type="entry name" value="DUF3817"/>
    <property type="match status" value="1"/>
</dbReference>
<dbReference type="EMBL" id="CP015208">
    <property type="protein sequence ID" value="AOY55649.1"/>
    <property type="molecule type" value="Genomic_DNA"/>
</dbReference>